<feature type="non-terminal residue" evidence="1">
    <location>
        <position position="1"/>
    </location>
</feature>
<protein>
    <recommendedName>
        <fullName evidence="2">Aerotaxis sensor receptor, flavoprotein</fullName>
    </recommendedName>
</protein>
<sequence>YERGELVDVLWGELEWSSPTDDDELPEVTAPEWIVDKVAHYGG</sequence>
<dbReference type="EMBL" id="LC318103">
    <property type="protein sequence ID" value="BBB37561.1"/>
    <property type="molecule type" value="Genomic_DNA"/>
</dbReference>
<accession>A0A2Z5VKJ2</accession>
<geneLocation type="plasmid" evidence="1">
    <name>p5</name>
</geneLocation>
<reference evidence="1" key="1">
    <citation type="submission" date="2017-08" db="EMBL/GenBank/DDBJ databases">
        <title>Genome sequences of four large plasmids carrying some genes related to antimicrobial resistance in Escherichia coli strains isolated from beef cattle in Japan.</title>
        <authorList>
            <person name="Yamamoto S."/>
            <person name="Kitagawa W."/>
            <person name="Nakano M."/>
            <person name="Hirai K."/>
            <person name="Sone T."/>
            <person name="Asano K."/>
        </authorList>
    </citation>
    <scope>NUCLEOTIDE SEQUENCE</scope>
    <source>
        <strain evidence="1">SA1-12-GR-1</strain>
        <plasmid evidence="1">p5</plasmid>
    </source>
</reference>
<evidence type="ECO:0008006" key="2">
    <source>
        <dbReference type="Google" id="ProtNLM"/>
    </source>
</evidence>
<evidence type="ECO:0000313" key="1">
    <source>
        <dbReference type="EMBL" id="BBB37561.1"/>
    </source>
</evidence>
<organism evidence="1">
    <name type="scientific">Escherichia coli</name>
    <dbReference type="NCBI Taxonomy" id="562"/>
    <lineage>
        <taxon>Bacteria</taxon>
        <taxon>Pseudomonadati</taxon>
        <taxon>Pseudomonadota</taxon>
        <taxon>Gammaproteobacteria</taxon>
        <taxon>Enterobacterales</taxon>
        <taxon>Enterobacteriaceae</taxon>
        <taxon>Escherichia</taxon>
    </lineage>
</organism>
<name>A0A2Z5VKJ2_ECOLX</name>
<keyword evidence="1" id="KW-0614">Plasmid</keyword>
<proteinExistence type="predicted"/>
<dbReference type="AlphaFoldDB" id="A0A2Z5VKJ2"/>